<dbReference type="InterPro" id="IPR038672">
    <property type="entry name" value="CpcT/CpeT_sf"/>
</dbReference>
<organism evidence="1 2">
    <name type="scientific">Solitalea longa</name>
    <dbReference type="NCBI Taxonomy" id="2079460"/>
    <lineage>
        <taxon>Bacteria</taxon>
        <taxon>Pseudomonadati</taxon>
        <taxon>Bacteroidota</taxon>
        <taxon>Sphingobacteriia</taxon>
        <taxon>Sphingobacteriales</taxon>
        <taxon>Sphingobacteriaceae</taxon>
        <taxon>Solitalea</taxon>
    </lineage>
</organism>
<gene>
    <name evidence="1" type="ORF">C3K47_19020</name>
</gene>
<name>A0A2S4ZXG0_9SPHI</name>
<dbReference type="Pfam" id="PF06206">
    <property type="entry name" value="CpeT"/>
    <property type="match status" value="1"/>
</dbReference>
<dbReference type="GO" id="GO:0016829">
    <property type="term" value="F:lyase activity"/>
    <property type="evidence" value="ECO:0007669"/>
    <property type="project" value="InterPro"/>
</dbReference>
<dbReference type="OrthoDB" id="1159708at2"/>
<accession>A0A2S4ZXG0</accession>
<dbReference type="EMBL" id="PQVF01000021">
    <property type="protein sequence ID" value="POY34677.1"/>
    <property type="molecule type" value="Genomic_DNA"/>
</dbReference>
<dbReference type="RefSeq" id="WP_103790753.1">
    <property type="nucleotide sequence ID" value="NZ_PQVF01000021.1"/>
</dbReference>
<dbReference type="InterPro" id="IPR010404">
    <property type="entry name" value="CpcT/CpeT"/>
</dbReference>
<dbReference type="CDD" id="cd16338">
    <property type="entry name" value="CpcT"/>
    <property type="match status" value="1"/>
</dbReference>
<keyword evidence="2" id="KW-1185">Reference proteome</keyword>
<dbReference type="AlphaFoldDB" id="A0A2S4ZXG0"/>
<proteinExistence type="predicted"/>
<evidence type="ECO:0000313" key="1">
    <source>
        <dbReference type="EMBL" id="POY34677.1"/>
    </source>
</evidence>
<sequence>MNKFKVAIVLLCFILIGRNLSAQKLSKELKQLRENVSGRFTNEDQARFSLDTKPESFVMKQIWAEKEDDGFWLYGERFRTDSTNLPHQQFVWHVKQADQNRYFIEVFEPKTSIPSVTDWKSKMPLFAGVSDTMLVKVSCPLYIVRKTMIEFTGGTKANTCVAGLPANAVYKSIELYFSESTLMFWERGYNTAGKLVFGSDKGGTVFRKTEQFK</sequence>
<reference evidence="1 2" key="1">
    <citation type="submission" date="2018-01" db="EMBL/GenBank/DDBJ databases">
        <authorList>
            <person name="Gaut B.S."/>
            <person name="Morton B.R."/>
            <person name="Clegg M.T."/>
            <person name="Duvall M.R."/>
        </authorList>
    </citation>
    <scope>NUCLEOTIDE SEQUENCE [LARGE SCALE GENOMIC DNA]</scope>
    <source>
        <strain evidence="1 2">HR-AV</strain>
    </source>
</reference>
<dbReference type="Proteomes" id="UP000236893">
    <property type="component" value="Unassembled WGS sequence"/>
</dbReference>
<comment type="caution">
    <text evidence="1">The sequence shown here is derived from an EMBL/GenBank/DDBJ whole genome shotgun (WGS) entry which is preliminary data.</text>
</comment>
<dbReference type="Gene3D" id="2.40.128.590">
    <property type="entry name" value="CpcT/CpeT domain"/>
    <property type="match status" value="1"/>
</dbReference>
<evidence type="ECO:0000313" key="2">
    <source>
        <dbReference type="Proteomes" id="UP000236893"/>
    </source>
</evidence>
<protein>
    <submittedName>
        <fullName evidence="1">Uncharacterized protein</fullName>
    </submittedName>
</protein>